<dbReference type="Proteomes" id="UP000028981">
    <property type="component" value="Unassembled WGS sequence"/>
</dbReference>
<gene>
    <name evidence="6" type="ORF">JP75_19275</name>
</gene>
<evidence type="ECO:0000256" key="1">
    <source>
        <dbReference type="ARBA" id="ARBA00022617"/>
    </source>
</evidence>
<accession>A0A087LYN9</accession>
<evidence type="ECO:0000256" key="4">
    <source>
        <dbReference type="PROSITE-ProRule" id="PRU00433"/>
    </source>
</evidence>
<dbReference type="PROSITE" id="PS51007">
    <property type="entry name" value="CYTC"/>
    <property type="match status" value="1"/>
</dbReference>
<dbReference type="GO" id="GO:0009055">
    <property type="term" value="F:electron transfer activity"/>
    <property type="evidence" value="ECO:0007669"/>
    <property type="project" value="InterPro"/>
</dbReference>
<comment type="caution">
    <text evidence="6">The sequence shown here is derived from an EMBL/GenBank/DDBJ whole genome shotgun (WGS) entry which is preliminary data.</text>
</comment>
<name>A0A087LYN9_9HYPH</name>
<dbReference type="SUPFAM" id="SSF46626">
    <property type="entry name" value="Cytochrome c"/>
    <property type="match status" value="1"/>
</dbReference>
<dbReference type="InterPro" id="IPR036909">
    <property type="entry name" value="Cyt_c-like_dom_sf"/>
</dbReference>
<evidence type="ECO:0000259" key="5">
    <source>
        <dbReference type="PROSITE" id="PS51007"/>
    </source>
</evidence>
<dbReference type="OrthoDB" id="9805440at2"/>
<dbReference type="InterPro" id="IPR003468">
    <property type="entry name" value="Cyt_c_oxidase_monohaem-su/FixO"/>
</dbReference>
<proteinExistence type="predicted"/>
<sequence>MNRLLPLSIVALGILAFATLMLVVVPGMQIRSQSPSPGLLPYTQAELRGREQYVSLGCLYCHSQQPRASDQAPDDQRGWGRASVASDYVYDQPHQLGTMRTGPDLLNVGARLPSQAWHLTHLLQPRAIFDWSIMPAYPFLFEQKPAAEPGDVVVALPPGYAAQNGVFVASQQALDLVTYLQGLDRTYPALPDAVRDDGYAEPDDEGRKP</sequence>
<evidence type="ECO:0000313" key="7">
    <source>
        <dbReference type="Proteomes" id="UP000028981"/>
    </source>
</evidence>
<dbReference type="InterPro" id="IPR009056">
    <property type="entry name" value="Cyt_c-like_dom"/>
</dbReference>
<dbReference type="Pfam" id="PF02433">
    <property type="entry name" value="FixO"/>
    <property type="match status" value="1"/>
</dbReference>
<keyword evidence="2 4" id="KW-0479">Metal-binding</keyword>
<evidence type="ECO:0000256" key="2">
    <source>
        <dbReference type="ARBA" id="ARBA00022723"/>
    </source>
</evidence>
<organism evidence="6 7">
    <name type="scientific">Devosia riboflavina</name>
    <dbReference type="NCBI Taxonomy" id="46914"/>
    <lineage>
        <taxon>Bacteria</taxon>
        <taxon>Pseudomonadati</taxon>
        <taxon>Pseudomonadota</taxon>
        <taxon>Alphaproteobacteria</taxon>
        <taxon>Hyphomicrobiales</taxon>
        <taxon>Devosiaceae</taxon>
        <taxon>Devosia</taxon>
    </lineage>
</organism>
<keyword evidence="1 4" id="KW-0349">Heme</keyword>
<dbReference type="GO" id="GO:0020037">
    <property type="term" value="F:heme binding"/>
    <property type="evidence" value="ECO:0007669"/>
    <property type="project" value="InterPro"/>
</dbReference>
<dbReference type="RefSeq" id="WP_035085911.1">
    <property type="nucleotide sequence ID" value="NZ_JQGC01000020.1"/>
</dbReference>
<keyword evidence="7" id="KW-1185">Reference proteome</keyword>
<protein>
    <submittedName>
        <fullName evidence="6">Cytochrome C oxidase</fullName>
    </submittedName>
</protein>
<keyword evidence="3 4" id="KW-0408">Iron</keyword>
<dbReference type="GO" id="GO:0046872">
    <property type="term" value="F:metal ion binding"/>
    <property type="evidence" value="ECO:0007669"/>
    <property type="project" value="UniProtKB-KW"/>
</dbReference>
<dbReference type="Gene3D" id="1.10.760.10">
    <property type="entry name" value="Cytochrome c-like domain"/>
    <property type="match status" value="1"/>
</dbReference>
<dbReference type="STRING" id="46914.JP75_19275"/>
<evidence type="ECO:0000256" key="3">
    <source>
        <dbReference type="ARBA" id="ARBA00023004"/>
    </source>
</evidence>
<dbReference type="EMBL" id="JQGC01000020">
    <property type="protein sequence ID" value="KFL29742.1"/>
    <property type="molecule type" value="Genomic_DNA"/>
</dbReference>
<dbReference type="AlphaFoldDB" id="A0A087LYN9"/>
<reference evidence="6 7" key="1">
    <citation type="submission" date="2014-08" db="EMBL/GenBank/DDBJ databases">
        <authorList>
            <person name="Hassan Y.I."/>
            <person name="Lepp D."/>
            <person name="Zhou T."/>
        </authorList>
    </citation>
    <scope>NUCLEOTIDE SEQUENCE [LARGE SCALE GENOMIC DNA]</scope>
    <source>
        <strain evidence="6 7">IFO13584</strain>
    </source>
</reference>
<evidence type="ECO:0000313" key="6">
    <source>
        <dbReference type="EMBL" id="KFL29742.1"/>
    </source>
</evidence>
<feature type="domain" description="Cytochrome c" evidence="5">
    <location>
        <begin position="44"/>
        <end position="184"/>
    </location>
</feature>